<dbReference type="GO" id="GO:0009686">
    <property type="term" value="P:gibberellin biosynthetic process"/>
    <property type="evidence" value="ECO:0007669"/>
    <property type="project" value="TreeGrafter"/>
</dbReference>
<organism evidence="14 15">
    <name type="scientific">Escallonia herrerae</name>
    <dbReference type="NCBI Taxonomy" id="1293975"/>
    <lineage>
        <taxon>Eukaryota</taxon>
        <taxon>Viridiplantae</taxon>
        <taxon>Streptophyta</taxon>
        <taxon>Embryophyta</taxon>
        <taxon>Tracheophyta</taxon>
        <taxon>Spermatophyta</taxon>
        <taxon>Magnoliopsida</taxon>
        <taxon>eudicotyledons</taxon>
        <taxon>Gunneridae</taxon>
        <taxon>Pentapetalae</taxon>
        <taxon>asterids</taxon>
        <taxon>campanulids</taxon>
        <taxon>Escalloniales</taxon>
        <taxon>Escalloniaceae</taxon>
        <taxon>Escallonia</taxon>
    </lineage>
</organism>
<evidence type="ECO:0000256" key="4">
    <source>
        <dbReference type="ARBA" id="ARBA00006333"/>
    </source>
</evidence>
<evidence type="ECO:0000259" key="12">
    <source>
        <dbReference type="Pfam" id="PF01397"/>
    </source>
</evidence>
<dbReference type="SUPFAM" id="SSF48239">
    <property type="entry name" value="Terpenoid cyclases/Protein prenyltransferases"/>
    <property type="match status" value="2"/>
</dbReference>
<reference evidence="14" key="1">
    <citation type="submission" date="2022-12" db="EMBL/GenBank/DDBJ databases">
        <title>Draft genome assemblies for two species of Escallonia (Escalloniales).</title>
        <authorList>
            <person name="Chanderbali A."/>
            <person name="Dervinis C."/>
            <person name="Anghel I."/>
            <person name="Soltis D."/>
            <person name="Soltis P."/>
            <person name="Zapata F."/>
        </authorList>
    </citation>
    <scope>NUCLEOTIDE SEQUENCE</scope>
    <source>
        <strain evidence="14">UCBG64.0493</strain>
        <tissue evidence="14">Leaf</tissue>
    </source>
</reference>
<evidence type="ECO:0000256" key="8">
    <source>
        <dbReference type="ARBA" id="ARBA00037909"/>
    </source>
</evidence>
<comment type="similarity">
    <text evidence="4">Belongs to the terpene synthase family.</text>
</comment>
<keyword evidence="6" id="KW-0460">Magnesium</keyword>
<sequence>MSLSHPTIIHVRHKPNRGSYPSPLSASLDTGVRFAKEVNSAALSFEGTKERIRNLFNRVDLSVSSYDTAWVAMVPSPQNSDAPRFPRCVNWLLDNQLNDGSWGLPHHSPILLKDVLSSTLASVLALKRWGIGEEHINKGLHFIELNVSSVTDISKPSPIGFDIIFPSMLKYAEDLNLKLPLEPTALSAMLQKRELELTRCCESHSQVRGAYLGYISEGMGKLQDWEMVMKYQRKNGSLFNSPSTTAAALTHLKNDGCLNYLCSLLEKFGNAVPTVYPSDIYMRLCVVDNLERLGIDRHFNIEIRNVLDEAYRCWLQGEEEIFMDAATCAMAFRILRMSGYDVSSDALTQVIKEESCCNSLGGHLKETSDVLELYRASQLTIYEDESALEEQNSLSSDFLKQNLLNRSIPSNRLARYVSQKVDDALNFPFHASLERIANRRNIEHYNVDNTRILKSSYCSSNFSNKDFLKLAVEDFNICQSIHREELKYLERWVVELSLDKLKFARQRAAYCYFSAAATFFSPELSDARISWAKNGVLTTVVDDFFDVGGSIEELQNLIQLVEKWDVNGETDCCSEEVRIIFLALRQTICGIGEQAFRWQARSVTSHIVEIWLNLLHSMLKEAEWARDMIVPTINEYMTNGYVSFALGPIVLPALYLVGPELSEEVVRSYELNNLFKLMSTPGRLLNDIQSFKRDSREGKLNAVSLHMMHSSGSVTEEEAIREMKGFIDSQRRELLRLVLQERDSIVPRVCKDLFWKMSKVLHLFYIKDDGFTSDDMIRTVKAIIHEPVGSF</sequence>
<dbReference type="Gene3D" id="1.10.600.10">
    <property type="entry name" value="Farnesyl Diphosphate Synthase"/>
    <property type="match status" value="1"/>
</dbReference>
<dbReference type="EMBL" id="JAVXUP010000017">
    <property type="protein sequence ID" value="KAK3042670.1"/>
    <property type="molecule type" value="Genomic_DNA"/>
</dbReference>
<evidence type="ECO:0000256" key="5">
    <source>
        <dbReference type="ARBA" id="ARBA00022723"/>
    </source>
</evidence>
<comment type="caution">
    <text evidence="14">The sequence shown here is derived from an EMBL/GenBank/DDBJ whole genome shotgun (WGS) entry which is preliminary data.</text>
</comment>
<dbReference type="InterPro" id="IPR008949">
    <property type="entry name" value="Isoprenoid_synthase_dom_sf"/>
</dbReference>
<dbReference type="GO" id="GO:0000287">
    <property type="term" value="F:magnesium ion binding"/>
    <property type="evidence" value="ECO:0007669"/>
    <property type="project" value="InterPro"/>
</dbReference>
<dbReference type="AlphaFoldDB" id="A0AA88XHW4"/>
<dbReference type="GO" id="GO:0009899">
    <property type="term" value="F:ent-kaurene synthase activity"/>
    <property type="evidence" value="ECO:0007669"/>
    <property type="project" value="UniProtKB-EC"/>
</dbReference>
<comment type="catalytic activity">
    <reaction evidence="9">
        <text>ent-copalyl diphosphate = ent-kaur-16-ene + diphosphate</text>
        <dbReference type="Rhea" id="RHEA:22220"/>
        <dbReference type="ChEBI" id="CHEBI:15415"/>
        <dbReference type="ChEBI" id="CHEBI:33019"/>
        <dbReference type="ChEBI" id="CHEBI:58553"/>
        <dbReference type="EC" id="4.2.3.19"/>
    </reaction>
    <physiologicalReaction direction="left-to-right" evidence="9">
        <dbReference type="Rhea" id="RHEA:22221"/>
    </physiologicalReaction>
</comment>
<dbReference type="Gene3D" id="1.50.10.160">
    <property type="match status" value="1"/>
</dbReference>
<evidence type="ECO:0000256" key="7">
    <source>
        <dbReference type="ARBA" id="ARBA00023239"/>
    </source>
</evidence>
<evidence type="ECO:0000256" key="6">
    <source>
        <dbReference type="ARBA" id="ARBA00022842"/>
    </source>
</evidence>
<dbReference type="SFLD" id="SFLDG01014">
    <property type="entry name" value="Terpene_Cyclase_Like_1_N-term"/>
    <property type="match status" value="1"/>
</dbReference>
<accession>A0AA88XHW4</accession>
<dbReference type="InterPro" id="IPR044814">
    <property type="entry name" value="Terpene_cyclase_plant_C1"/>
</dbReference>
<gene>
    <name evidence="14" type="ORF">RJ639_000922</name>
</gene>
<evidence type="ECO:0000256" key="1">
    <source>
        <dbReference type="ARBA" id="ARBA00001946"/>
    </source>
</evidence>
<dbReference type="Pfam" id="PF03936">
    <property type="entry name" value="Terpene_synth_C"/>
    <property type="match status" value="1"/>
</dbReference>
<feature type="domain" description="Terpene synthase N-terminal" evidence="12">
    <location>
        <begin position="224"/>
        <end position="419"/>
    </location>
</feature>
<dbReference type="GO" id="GO:0033332">
    <property type="term" value="P:ent-kaurene biosynthetic process"/>
    <property type="evidence" value="ECO:0007669"/>
    <property type="project" value="UniProtKB-ARBA"/>
</dbReference>
<dbReference type="InterPro" id="IPR005630">
    <property type="entry name" value="Terpene_synthase_metal-bd"/>
</dbReference>
<dbReference type="FunFam" id="1.10.600.10:FF:000005">
    <property type="entry name" value="Ent-kaur-16-ene synthase, chloroplastic"/>
    <property type="match status" value="1"/>
</dbReference>
<dbReference type="CDD" id="cd00684">
    <property type="entry name" value="Terpene_cyclase_plant_C1"/>
    <property type="match status" value="1"/>
</dbReference>
<comment type="cofactor">
    <cofactor evidence="1">
        <name>Mg(2+)</name>
        <dbReference type="ChEBI" id="CHEBI:18420"/>
    </cofactor>
</comment>
<dbReference type="SUPFAM" id="SSF48576">
    <property type="entry name" value="Terpenoid synthases"/>
    <property type="match status" value="1"/>
</dbReference>
<evidence type="ECO:0000313" key="15">
    <source>
        <dbReference type="Proteomes" id="UP001188597"/>
    </source>
</evidence>
<dbReference type="GO" id="GO:0009507">
    <property type="term" value="C:chloroplast"/>
    <property type="evidence" value="ECO:0007669"/>
    <property type="project" value="UniProtKB-SubCell"/>
</dbReference>
<dbReference type="PANTHER" id="PTHR31739:SF3">
    <property type="entry name" value="ENT-KAUR-16-ENE SYNTHASE, CHLOROPLASTIC"/>
    <property type="match status" value="1"/>
</dbReference>
<evidence type="ECO:0000259" key="13">
    <source>
        <dbReference type="Pfam" id="PF03936"/>
    </source>
</evidence>
<evidence type="ECO:0000256" key="2">
    <source>
        <dbReference type="ARBA" id="ARBA00004229"/>
    </source>
</evidence>
<comment type="pathway">
    <text evidence="3">Hormone biosynthesis.</text>
</comment>
<dbReference type="Pfam" id="PF01397">
    <property type="entry name" value="Terpene_synth"/>
    <property type="match status" value="1"/>
</dbReference>
<dbReference type="EC" id="4.2.3.19" evidence="11"/>
<comment type="pathway">
    <text evidence="8">Plant hormone biosynthesis; gibberellin biosynthesis.</text>
</comment>
<evidence type="ECO:0000256" key="9">
    <source>
        <dbReference type="ARBA" id="ARBA00050853"/>
    </source>
</evidence>
<comment type="function">
    <text evidence="10">Involved in the biosynthesis of ent-kaurene diterpenoids natural products such as oridonin, miltiradiene, eriocalyxin B and nezukol, known to exhibit antitumor, anti-inflammatory and antibacterial activities, and in the production of gibberellins phytohormones. Catalyzes the conversion of ent-copalyl diphosphate (ent-CPP) to ent-kaurene.</text>
</comment>
<keyword evidence="7" id="KW-0456">Lyase</keyword>
<comment type="subcellular location">
    <subcellularLocation>
        <location evidence="2">Plastid</location>
        <location evidence="2">Chloroplast</location>
    </subcellularLocation>
</comment>
<dbReference type="Proteomes" id="UP001188597">
    <property type="component" value="Unassembled WGS sequence"/>
</dbReference>
<keyword evidence="15" id="KW-1185">Reference proteome</keyword>
<dbReference type="FunFam" id="1.50.10.160:FF:000002">
    <property type="entry name" value="cis-abienol synthase, chloroplastic"/>
    <property type="match status" value="1"/>
</dbReference>
<evidence type="ECO:0000256" key="11">
    <source>
        <dbReference type="ARBA" id="ARBA00066670"/>
    </source>
</evidence>
<dbReference type="PANTHER" id="PTHR31739">
    <property type="entry name" value="ENT-COPALYL DIPHOSPHATE SYNTHASE, CHLOROPLASTIC"/>
    <property type="match status" value="1"/>
</dbReference>
<dbReference type="InterPro" id="IPR001906">
    <property type="entry name" value="Terpene_synth_N"/>
</dbReference>
<dbReference type="FunFam" id="1.50.10.130:FF:000002">
    <property type="entry name" value="Ent-copalyl diphosphate synthase, chloroplastic"/>
    <property type="match status" value="1"/>
</dbReference>
<feature type="domain" description="Terpene synthase metal-binding" evidence="13">
    <location>
        <begin position="495"/>
        <end position="732"/>
    </location>
</feature>
<dbReference type="InterPro" id="IPR050148">
    <property type="entry name" value="Terpene_synthase-like"/>
</dbReference>
<evidence type="ECO:0000256" key="3">
    <source>
        <dbReference type="ARBA" id="ARBA00004972"/>
    </source>
</evidence>
<keyword evidence="5" id="KW-0479">Metal-binding</keyword>
<name>A0AA88XHW4_9ASTE</name>
<proteinExistence type="inferred from homology"/>
<dbReference type="InterPro" id="IPR008930">
    <property type="entry name" value="Terpenoid_cyclase/PrenylTrfase"/>
</dbReference>
<protein>
    <recommendedName>
        <fullName evidence="11">ent-kaurene synthase</fullName>
        <ecNumber evidence="11">4.2.3.19</ecNumber>
    </recommendedName>
</protein>
<evidence type="ECO:0000313" key="14">
    <source>
        <dbReference type="EMBL" id="KAK3042670.1"/>
    </source>
</evidence>
<evidence type="ECO:0000256" key="10">
    <source>
        <dbReference type="ARBA" id="ARBA00057365"/>
    </source>
</evidence>
<dbReference type="Gene3D" id="1.50.10.130">
    <property type="entry name" value="Terpene synthase, N-terminal domain"/>
    <property type="match status" value="1"/>
</dbReference>
<dbReference type="InterPro" id="IPR036965">
    <property type="entry name" value="Terpene_synth_N_sf"/>
</dbReference>